<dbReference type="PANTHER" id="PTHR11733:SF237">
    <property type="entry name" value="NEPRILYSIN-LIKE 4"/>
    <property type="match status" value="1"/>
</dbReference>
<dbReference type="GO" id="GO:0016485">
    <property type="term" value="P:protein processing"/>
    <property type="evidence" value="ECO:0007669"/>
    <property type="project" value="TreeGrafter"/>
</dbReference>
<feature type="domain" description="Peptidase M13 N-terminal" evidence="1">
    <location>
        <begin position="2"/>
        <end position="92"/>
    </location>
</feature>
<dbReference type="Proteomes" id="UP000663836">
    <property type="component" value="Unassembled WGS sequence"/>
</dbReference>
<reference evidence="2" key="1">
    <citation type="submission" date="2021-02" db="EMBL/GenBank/DDBJ databases">
        <authorList>
            <person name="Nowell W R."/>
        </authorList>
    </citation>
    <scope>NUCLEOTIDE SEQUENCE</scope>
</reference>
<evidence type="ECO:0000313" key="2">
    <source>
        <dbReference type="EMBL" id="CAF3754504.1"/>
    </source>
</evidence>
<dbReference type="Gene3D" id="1.10.1380.10">
    <property type="entry name" value="Neutral endopeptidase , domain2"/>
    <property type="match status" value="2"/>
</dbReference>
<dbReference type="GO" id="GO:0004222">
    <property type="term" value="F:metalloendopeptidase activity"/>
    <property type="evidence" value="ECO:0007669"/>
    <property type="project" value="InterPro"/>
</dbReference>
<dbReference type="InterPro" id="IPR024079">
    <property type="entry name" value="MetalloPept_cat_dom_sf"/>
</dbReference>
<dbReference type="PANTHER" id="PTHR11733">
    <property type="entry name" value="ZINC METALLOPROTEASE FAMILY M13 NEPRILYSIN-RELATED"/>
    <property type="match status" value="1"/>
</dbReference>
<dbReference type="InterPro" id="IPR000718">
    <property type="entry name" value="Peptidase_M13"/>
</dbReference>
<proteinExistence type="predicted"/>
<organism evidence="2 3">
    <name type="scientific">Rotaria sordida</name>
    <dbReference type="NCBI Taxonomy" id="392033"/>
    <lineage>
        <taxon>Eukaryota</taxon>
        <taxon>Metazoa</taxon>
        <taxon>Spiralia</taxon>
        <taxon>Gnathifera</taxon>
        <taxon>Rotifera</taxon>
        <taxon>Eurotatoria</taxon>
        <taxon>Bdelloidea</taxon>
        <taxon>Philodinida</taxon>
        <taxon>Philodinidae</taxon>
        <taxon>Rotaria</taxon>
    </lineage>
</organism>
<dbReference type="EMBL" id="CAJOBD010001055">
    <property type="protein sequence ID" value="CAF3754504.1"/>
    <property type="molecule type" value="Genomic_DNA"/>
</dbReference>
<dbReference type="InterPro" id="IPR008753">
    <property type="entry name" value="Peptidase_M13_N"/>
</dbReference>
<comment type="caution">
    <text evidence="2">The sequence shown here is derived from an EMBL/GenBank/DDBJ whole genome shotgun (WGS) entry which is preliminary data.</text>
</comment>
<name>A0A818YTG8_9BILA</name>
<dbReference type="Pfam" id="PF05649">
    <property type="entry name" value="Peptidase_M13_N"/>
    <property type="match status" value="1"/>
</dbReference>
<dbReference type="GO" id="GO:0005886">
    <property type="term" value="C:plasma membrane"/>
    <property type="evidence" value="ECO:0007669"/>
    <property type="project" value="TreeGrafter"/>
</dbReference>
<evidence type="ECO:0000259" key="1">
    <source>
        <dbReference type="Pfam" id="PF05649"/>
    </source>
</evidence>
<protein>
    <recommendedName>
        <fullName evidence="1">Peptidase M13 N-terminal domain-containing protein</fullName>
    </recommendedName>
</protein>
<dbReference type="AlphaFoldDB" id="A0A818YTG8"/>
<accession>A0A818YTG8</accession>
<dbReference type="InterPro" id="IPR042089">
    <property type="entry name" value="Peptidase_M13_dom_2"/>
</dbReference>
<dbReference type="PROSITE" id="PS51885">
    <property type="entry name" value="NEPRILYSIN"/>
    <property type="match status" value="1"/>
</dbReference>
<dbReference type="Gene3D" id="3.40.390.10">
    <property type="entry name" value="Collagenase (Catalytic Domain)"/>
    <property type="match status" value="1"/>
</dbReference>
<dbReference type="SUPFAM" id="SSF55486">
    <property type="entry name" value="Metalloproteases ('zincins'), catalytic domain"/>
    <property type="match status" value="1"/>
</dbReference>
<evidence type="ECO:0000313" key="3">
    <source>
        <dbReference type="Proteomes" id="UP000663836"/>
    </source>
</evidence>
<gene>
    <name evidence="2" type="ORF">JBS370_LOCUS12758</name>
</gene>
<sequence length="161" mass="18800">MPKRFQMIKQNFLKVFTGSKSQQSRTIECATFVNTNMDFAVAKLYIQKYFDENARNQSMEMIVNIRNTFIDIVQQSSWMDPISKSKAIEKYNFNSSLMSNDLIILRLKMKKNVQMLREPVDPRKWVVAPTIIDATYTPEYNRITFAAGILQMPAYHKDAPK</sequence>